<protein>
    <submittedName>
        <fullName evidence="2">Uncharacterized protein</fullName>
    </submittedName>
</protein>
<reference evidence="2" key="1">
    <citation type="submission" date="2020-08" db="EMBL/GenBank/DDBJ databases">
        <title>Genome public.</title>
        <authorList>
            <person name="Liu C."/>
            <person name="Sun Q."/>
        </authorList>
    </citation>
    <scope>NUCLEOTIDE SEQUENCE</scope>
    <source>
        <strain evidence="2">NSJ-55</strain>
    </source>
</reference>
<feature type="transmembrane region" description="Helical" evidence="1">
    <location>
        <begin position="7"/>
        <end position="27"/>
    </location>
</feature>
<keyword evidence="1" id="KW-1133">Transmembrane helix</keyword>
<organism evidence="2 3">
    <name type="scientific">Mediterraneibacter hominis</name>
    <dbReference type="NCBI Taxonomy" id="2763054"/>
    <lineage>
        <taxon>Bacteria</taxon>
        <taxon>Bacillati</taxon>
        <taxon>Bacillota</taxon>
        <taxon>Clostridia</taxon>
        <taxon>Lachnospirales</taxon>
        <taxon>Lachnospiraceae</taxon>
        <taxon>Mediterraneibacter</taxon>
    </lineage>
</organism>
<sequence length="226" mass="25749">MKKKKQYGIIALVLILAVAIAAGYYFYINRFDASAYVKAVLDVSYKNEIQEYVELTDTSEKEAKQIFENNLNVTMEEFDSLELPDELSGKYRELFENIAKKVSYTVGEGVKDEDGNYTVEVMVKPITLFDDTYDTFQEKAKDYAEQISNNVMGGAEIPTDEQMQNDVYQIYYEVLKSACDGGLKYGEAEKVTLHVVKTEEKGYEIQDKDMQILDSALISEKELATE</sequence>
<dbReference type="AlphaFoldDB" id="A0A923LLU6"/>
<keyword evidence="1" id="KW-0812">Transmembrane</keyword>
<accession>A0A923LLU6</accession>
<keyword evidence="1" id="KW-0472">Membrane</keyword>
<gene>
    <name evidence="2" type="ORF">H8S37_15845</name>
</gene>
<proteinExistence type="predicted"/>
<evidence type="ECO:0000313" key="2">
    <source>
        <dbReference type="EMBL" id="MBC5690387.1"/>
    </source>
</evidence>
<dbReference type="Proteomes" id="UP000652477">
    <property type="component" value="Unassembled WGS sequence"/>
</dbReference>
<keyword evidence="3" id="KW-1185">Reference proteome</keyword>
<comment type="caution">
    <text evidence="2">The sequence shown here is derived from an EMBL/GenBank/DDBJ whole genome shotgun (WGS) entry which is preliminary data.</text>
</comment>
<evidence type="ECO:0000256" key="1">
    <source>
        <dbReference type="SAM" id="Phobius"/>
    </source>
</evidence>
<evidence type="ECO:0000313" key="3">
    <source>
        <dbReference type="Proteomes" id="UP000652477"/>
    </source>
</evidence>
<dbReference type="RefSeq" id="WP_186877031.1">
    <property type="nucleotide sequence ID" value="NZ_JACOPF010000004.1"/>
</dbReference>
<name>A0A923LLU6_9FIRM</name>
<dbReference type="EMBL" id="JACOPF010000004">
    <property type="protein sequence ID" value="MBC5690387.1"/>
    <property type="molecule type" value="Genomic_DNA"/>
</dbReference>